<evidence type="ECO:0000313" key="2">
    <source>
        <dbReference type="Proteomes" id="UP000183832"/>
    </source>
</evidence>
<dbReference type="Proteomes" id="UP000183832">
    <property type="component" value="Unassembled WGS sequence"/>
</dbReference>
<dbReference type="EMBL" id="CVRI01000048">
    <property type="protein sequence ID" value="CRK98944.1"/>
    <property type="molecule type" value="Genomic_DNA"/>
</dbReference>
<evidence type="ECO:0000313" key="1">
    <source>
        <dbReference type="EMBL" id="CRK98944.1"/>
    </source>
</evidence>
<name>A0A1J1IFF2_9DIPT</name>
<keyword evidence="2" id="KW-1185">Reference proteome</keyword>
<dbReference type="AlphaFoldDB" id="A0A1J1IFF2"/>
<proteinExistence type="predicted"/>
<sequence length="72" mass="8900">MFVVREIRVFYLLFVRNTSLYKAEEFERTQRNIFHQKSIIFSLLFLHFCYDMKNDRKKTFSQPMTPTHNLSF</sequence>
<organism evidence="1 2">
    <name type="scientific">Clunio marinus</name>
    <dbReference type="NCBI Taxonomy" id="568069"/>
    <lineage>
        <taxon>Eukaryota</taxon>
        <taxon>Metazoa</taxon>
        <taxon>Ecdysozoa</taxon>
        <taxon>Arthropoda</taxon>
        <taxon>Hexapoda</taxon>
        <taxon>Insecta</taxon>
        <taxon>Pterygota</taxon>
        <taxon>Neoptera</taxon>
        <taxon>Endopterygota</taxon>
        <taxon>Diptera</taxon>
        <taxon>Nematocera</taxon>
        <taxon>Chironomoidea</taxon>
        <taxon>Chironomidae</taxon>
        <taxon>Clunio</taxon>
    </lineage>
</organism>
<protein>
    <submittedName>
        <fullName evidence="1">CLUMA_CG012429, isoform A</fullName>
    </submittedName>
</protein>
<gene>
    <name evidence="1" type="ORF">CLUMA_CG012429</name>
</gene>
<reference evidence="1 2" key="1">
    <citation type="submission" date="2015-04" db="EMBL/GenBank/DDBJ databases">
        <authorList>
            <person name="Syromyatnikov M.Y."/>
            <person name="Popov V.N."/>
        </authorList>
    </citation>
    <scope>NUCLEOTIDE SEQUENCE [LARGE SCALE GENOMIC DNA]</scope>
</reference>
<accession>A0A1J1IFF2</accession>